<feature type="binding site" evidence="6">
    <location>
        <position position="195"/>
    </location>
    <ligand>
        <name>(6R)-5,10-methylene-5,6,7,8-tetrahydrofolate</name>
        <dbReference type="ChEBI" id="CHEBI:15636"/>
    </ligand>
</feature>
<dbReference type="NCBIfam" id="NF002496">
    <property type="entry name" value="PRK01827.1-2"/>
    <property type="match status" value="1"/>
</dbReference>
<evidence type="ECO:0000256" key="2">
    <source>
        <dbReference type="ARBA" id="ARBA00022490"/>
    </source>
</evidence>
<name>A0A2K8NUQ1_9MOLU</name>
<dbReference type="SUPFAM" id="SSF55831">
    <property type="entry name" value="Thymidylate synthase/dCMP hydroxymethylase"/>
    <property type="match status" value="1"/>
</dbReference>
<dbReference type="PRINTS" id="PR00108">
    <property type="entry name" value="THYMDSNTHASE"/>
</dbReference>
<dbReference type="NCBIfam" id="TIGR03284">
    <property type="entry name" value="thym_sym"/>
    <property type="match status" value="1"/>
</dbReference>
<evidence type="ECO:0000256" key="6">
    <source>
        <dbReference type="HAMAP-Rule" id="MF_00008"/>
    </source>
</evidence>
<dbReference type="HAMAP" id="MF_00008">
    <property type="entry name" value="Thymidy_synth_bact"/>
    <property type="match status" value="1"/>
</dbReference>
<dbReference type="GO" id="GO:0006231">
    <property type="term" value="P:dTMP biosynthetic process"/>
    <property type="evidence" value="ECO:0007669"/>
    <property type="project" value="UniProtKB-UniRule"/>
</dbReference>
<dbReference type="Gene3D" id="3.30.572.10">
    <property type="entry name" value="Thymidylate synthase/dCMP hydroxymethylase domain"/>
    <property type="match status" value="1"/>
</dbReference>
<feature type="binding site" description="in other chain" evidence="6">
    <location>
        <position position="203"/>
    </location>
    <ligand>
        <name>dUMP</name>
        <dbReference type="ChEBI" id="CHEBI:246422"/>
        <note>ligand shared between dimeric partners</note>
    </ligand>
</feature>
<keyword evidence="2 6" id="KW-0963">Cytoplasm</keyword>
<dbReference type="RefSeq" id="WP_100609501.1">
    <property type="nucleotide sequence ID" value="NZ_CP024962.1"/>
</dbReference>
<feature type="binding site" evidence="6">
    <location>
        <position position="288"/>
    </location>
    <ligand>
        <name>(6R)-5,10-methylene-5,6,7,8-tetrahydrofolate</name>
        <dbReference type="ChEBI" id="CHEBI:15636"/>
    </ligand>
</feature>
<comment type="subcellular location">
    <subcellularLocation>
        <location evidence="6">Cytoplasm</location>
    </subcellularLocation>
</comment>
<keyword evidence="4 6" id="KW-0808">Transferase</keyword>
<comment type="function">
    <text evidence="6">Catalyzes the reductive methylation of 2'-deoxyuridine-5'-monophosphate (dUMP) to 2'-deoxythymidine-5'-monophosphate (dTMP) while utilizing 5,10-methylenetetrahydrofolate (mTHF) as the methyl donor and reductant in the reaction, yielding dihydrofolate (DHF) as a by-product. This enzymatic reaction provides an intracellular de novo source of dTMP, an essential precursor for DNA biosynthesis.</text>
</comment>
<evidence type="ECO:0000256" key="3">
    <source>
        <dbReference type="ARBA" id="ARBA00022603"/>
    </source>
</evidence>
<dbReference type="InterPro" id="IPR023451">
    <property type="entry name" value="Thymidate_synth/dCMP_Mease_dom"/>
</dbReference>
<keyword evidence="3 6" id="KW-0489">Methyltransferase</keyword>
<dbReference type="GO" id="GO:0006235">
    <property type="term" value="P:dTTP biosynthetic process"/>
    <property type="evidence" value="ECO:0007669"/>
    <property type="project" value="UniProtKB-UniRule"/>
</dbReference>
<dbReference type="GO" id="GO:0005829">
    <property type="term" value="C:cytosol"/>
    <property type="evidence" value="ECO:0007669"/>
    <property type="project" value="TreeGrafter"/>
</dbReference>
<reference evidence="7 8" key="1">
    <citation type="submission" date="2017-11" db="EMBL/GenBank/DDBJ databases">
        <title>Genome sequence of Entomoplasma freundtii BARC 318 (ATCC 51999).</title>
        <authorList>
            <person name="Lo W.-S."/>
            <person name="Gasparich G.E."/>
            <person name="Kuo C.-H."/>
        </authorList>
    </citation>
    <scope>NUCLEOTIDE SEQUENCE [LARGE SCALE GENOMIC DNA]</scope>
    <source>
        <strain evidence="7 8">BARC 318</strain>
    </source>
</reference>
<keyword evidence="8" id="KW-1185">Reference proteome</keyword>
<comment type="catalytic activity">
    <reaction evidence="6">
        <text>dUMP + (6R)-5,10-methylene-5,6,7,8-tetrahydrofolate = 7,8-dihydrofolate + dTMP</text>
        <dbReference type="Rhea" id="RHEA:12104"/>
        <dbReference type="ChEBI" id="CHEBI:15636"/>
        <dbReference type="ChEBI" id="CHEBI:57451"/>
        <dbReference type="ChEBI" id="CHEBI:63528"/>
        <dbReference type="ChEBI" id="CHEBI:246422"/>
        <dbReference type="EC" id="2.1.1.45"/>
    </reaction>
</comment>
<dbReference type="CDD" id="cd00351">
    <property type="entry name" value="TS_Pyrimidine_HMase"/>
    <property type="match status" value="1"/>
</dbReference>
<dbReference type="InterPro" id="IPR000398">
    <property type="entry name" value="Thymidylate_synthase"/>
</dbReference>
<dbReference type="AlphaFoldDB" id="A0A2K8NUQ1"/>
<dbReference type="OrthoDB" id="9774633at2"/>
<feature type="binding site" description="in other chain" evidence="6">
    <location>
        <position position="21"/>
    </location>
    <ligand>
        <name>dUMP</name>
        <dbReference type="ChEBI" id="CHEBI:246422"/>
        <note>ligand shared between dimeric partners</note>
    </ligand>
</feature>
<feature type="binding site" description="in other chain" evidence="6">
    <location>
        <begin position="192"/>
        <end position="195"/>
    </location>
    <ligand>
        <name>dUMP</name>
        <dbReference type="ChEBI" id="CHEBI:246422"/>
        <note>ligand shared between dimeric partners</note>
    </ligand>
</feature>
<dbReference type="KEGG" id="efr:EFREU_v1c04650"/>
<evidence type="ECO:0000256" key="4">
    <source>
        <dbReference type="ARBA" id="ARBA00022679"/>
    </source>
</evidence>
<comment type="similarity">
    <text evidence="6">Belongs to the thymidylate synthase family. Bacterial-type ThyA subfamily.</text>
</comment>
<dbReference type="Pfam" id="PF00303">
    <property type="entry name" value="Thymidylat_synt"/>
    <property type="match status" value="1"/>
</dbReference>
<dbReference type="EC" id="2.1.1.45" evidence="1 6"/>
<dbReference type="PROSITE" id="PS00091">
    <property type="entry name" value="THYMIDYLATE_SYNTHASE"/>
    <property type="match status" value="1"/>
</dbReference>
<dbReference type="InterPro" id="IPR045097">
    <property type="entry name" value="Thymidate_synth/dCMP_Mease"/>
</dbReference>
<protein>
    <recommendedName>
        <fullName evidence="1 6">Thymidylate synthase</fullName>
        <shortName evidence="6">TS</shortName>
        <shortName evidence="6">TSase</shortName>
        <ecNumber evidence="1 6">2.1.1.45</ecNumber>
    </recommendedName>
</protein>
<comment type="subunit">
    <text evidence="6">Homodimer.</text>
</comment>
<feature type="active site" description="Nucleophile" evidence="6">
    <location>
        <position position="170"/>
    </location>
</feature>
<feature type="binding site" description="in other chain" evidence="6">
    <location>
        <begin position="233"/>
        <end position="235"/>
    </location>
    <ligand>
        <name>dUMP</name>
        <dbReference type="ChEBI" id="CHEBI:246422"/>
        <note>ligand shared between dimeric partners</note>
    </ligand>
</feature>
<feature type="binding site" evidence="6">
    <location>
        <begin position="150"/>
        <end position="151"/>
    </location>
    <ligand>
        <name>dUMP</name>
        <dbReference type="ChEBI" id="CHEBI:246422"/>
        <note>ligand shared between dimeric partners</note>
    </ligand>
</feature>
<organism evidence="7 8">
    <name type="scientific">Entomoplasma freundtii</name>
    <dbReference type="NCBI Taxonomy" id="74700"/>
    <lineage>
        <taxon>Bacteria</taxon>
        <taxon>Bacillati</taxon>
        <taxon>Mycoplasmatota</taxon>
        <taxon>Mollicutes</taxon>
        <taxon>Entomoplasmatales</taxon>
        <taxon>Entomoplasmataceae</taxon>
        <taxon>Entomoplasma</taxon>
    </lineage>
</organism>
<gene>
    <name evidence="6 7" type="primary">thyA</name>
    <name evidence="7" type="ORF">EFREU_v1c04650</name>
</gene>
<evidence type="ECO:0000313" key="7">
    <source>
        <dbReference type="EMBL" id="ATZ16491.1"/>
    </source>
</evidence>
<dbReference type="UniPathway" id="UPA00575"/>
<evidence type="ECO:0000256" key="5">
    <source>
        <dbReference type="ARBA" id="ARBA00022727"/>
    </source>
</evidence>
<dbReference type="GO" id="GO:0004799">
    <property type="term" value="F:thymidylate synthase activity"/>
    <property type="evidence" value="ECO:0007669"/>
    <property type="project" value="UniProtKB-UniRule"/>
</dbReference>
<dbReference type="InterPro" id="IPR036926">
    <property type="entry name" value="Thymidate_synth/dCMP_Mease_sf"/>
</dbReference>
<keyword evidence="5 6" id="KW-0545">Nucleotide biosynthesis</keyword>
<sequence length="289" mass="33304">MKQYLNLMEKILTEGELRNNRTGIDTISVFGLQAKYDLQQGFPLVTTKKVFFKGVVHELLWFLAGDTNIQYLVKNNVRIWNEWAFERYKKTDFYHGESQLEYIEKIKNDDQFAAQFGDLGPIYGHQWRNSNGVDQLKEVIAGIKNNPNSRRLIVDCWNPQEISEMALPPCHTFFQFYVSNNGQTLNLQLYQRSADMFLGVPFNIASYSLLLQLVAQECGLEAGTFVHTIGDGHIYVNHLDQVKLQLTRPPYPLSKITIKPFASIFDVKFEDIELVDYQSHPLIKGMVAV</sequence>
<proteinExistence type="inferred from homology"/>
<dbReference type="EMBL" id="CP024962">
    <property type="protein sequence ID" value="ATZ16491.1"/>
    <property type="molecule type" value="Genomic_DNA"/>
</dbReference>
<dbReference type="InterPro" id="IPR020940">
    <property type="entry name" value="Thymidylate_synthase_AS"/>
</dbReference>
<dbReference type="PANTHER" id="PTHR11548">
    <property type="entry name" value="THYMIDYLATE SYNTHASE 1"/>
    <property type="match status" value="1"/>
</dbReference>
<accession>A0A2K8NUQ1</accession>
<dbReference type="PANTHER" id="PTHR11548:SF9">
    <property type="entry name" value="THYMIDYLATE SYNTHASE"/>
    <property type="match status" value="1"/>
</dbReference>
<evidence type="ECO:0000256" key="1">
    <source>
        <dbReference type="ARBA" id="ARBA00011947"/>
    </source>
</evidence>
<evidence type="ECO:0000313" key="8">
    <source>
        <dbReference type="Proteomes" id="UP000232222"/>
    </source>
</evidence>
<comment type="pathway">
    <text evidence="6">Pyrimidine metabolism; dTTP biosynthesis.</text>
</comment>
<dbReference type="GO" id="GO:0032259">
    <property type="term" value="P:methylation"/>
    <property type="evidence" value="ECO:0007669"/>
    <property type="project" value="UniProtKB-KW"/>
</dbReference>
<comment type="caution">
    <text evidence="6">Lacks conserved residue(s) required for the propagation of feature annotation.</text>
</comment>
<dbReference type="Proteomes" id="UP000232222">
    <property type="component" value="Chromosome"/>
</dbReference>